<evidence type="ECO:0000313" key="2">
    <source>
        <dbReference type="Proteomes" id="UP000198520"/>
    </source>
</evidence>
<gene>
    <name evidence="1" type="ORF">SAMN04488035_0934</name>
</gene>
<keyword evidence="1" id="KW-0418">Kinase</keyword>
<dbReference type="AlphaFoldDB" id="A0A1I2E8C1"/>
<dbReference type="SUPFAM" id="SSF52540">
    <property type="entry name" value="P-loop containing nucleoside triphosphate hydrolases"/>
    <property type="match status" value="1"/>
</dbReference>
<protein>
    <submittedName>
        <fullName evidence="1">Predicted kinase</fullName>
    </submittedName>
</protein>
<dbReference type="Gene3D" id="3.40.50.300">
    <property type="entry name" value="P-loop containing nucleotide triphosphate hydrolases"/>
    <property type="match status" value="1"/>
</dbReference>
<name>A0A1I2E8C1_9MICO</name>
<keyword evidence="1" id="KW-0808">Transferase</keyword>
<sequence length="160" mass="17520">MPRVVLMCGPAGSGKSTVARGLEEQGFVRLSFDTEIWRRGLATPLEPAVHAEIEATLQDQLLRHVAAGTDVVLDFSFWSREMRARYRALLAPDVVPETWYLDTDRATALARVRARTGAHADDVPLSPALAARYFDHFEAPTAAEGPLRRIPGGTTGADEH</sequence>
<proteinExistence type="predicted"/>
<dbReference type="Proteomes" id="UP000198520">
    <property type="component" value="Unassembled WGS sequence"/>
</dbReference>
<dbReference type="STRING" id="285351.SAMN04488035_0934"/>
<reference evidence="2" key="1">
    <citation type="submission" date="2016-10" db="EMBL/GenBank/DDBJ databases">
        <authorList>
            <person name="Varghese N."/>
            <person name="Submissions S."/>
        </authorList>
    </citation>
    <scope>NUCLEOTIDE SEQUENCE [LARGE SCALE GENOMIC DNA]</scope>
    <source>
        <strain evidence="2">DSM 19083</strain>
    </source>
</reference>
<keyword evidence="2" id="KW-1185">Reference proteome</keyword>
<dbReference type="GO" id="GO:0016301">
    <property type="term" value="F:kinase activity"/>
    <property type="evidence" value="ECO:0007669"/>
    <property type="project" value="UniProtKB-KW"/>
</dbReference>
<organism evidence="1 2">
    <name type="scientific">Flavimobilis marinus</name>
    <dbReference type="NCBI Taxonomy" id="285351"/>
    <lineage>
        <taxon>Bacteria</taxon>
        <taxon>Bacillati</taxon>
        <taxon>Actinomycetota</taxon>
        <taxon>Actinomycetes</taxon>
        <taxon>Micrococcales</taxon>
        <taxon>Jonesiaceae</taxon>
        <taxon>Flavimobilis</taxon>
    </lineage>
</organism>
<dbReference type="InterPro" id="IPR027417">
    <property type="entry name" value="P-loop_NTPase"/>
</dbReference>
<evidence type="ECO:0000313" key="1">
    <source>
        <dbReference type="EMBL" id="SFE88957.1"/>
    </source>
</evidence>
<dbReference type="EMBL" id="FONZ01000001">
    <property type="protein sequence ID" value="SFE88957.1"/>
    <property type="molecule type" value="Genomic_DNA"/>
</dbReference>
<dbReference type="Pfam" id="PF13671">
    <property type="entry name" value="AAA_33"/>
    <property type="match status" value="1"/>
</dbReference>
<accession>A0A1I2E8C1</accession>
<dbReference type="RefSeq" id="WP_219810179.1">
    <property type="nucleotide sequence ID" value="NZ_BNAN01000001.1"/>
</dbReference>